<dbReference type="Proteomes" id="UP000800200">
    <property type="component" value="Unassembled WGS sequence"/>
</dbReference>
<feature type="compositionally biased region" description="Basic and acidic residues" evidence="1">
    <location>
        <begin position="262"/>
        <end position="277"/>
    </location>
</feature>
<organism evidence="2 3">
    <name type="scientific">Zopfia rhizophila CBS 207.26</name>
    <dbReference type="NCBI Taxonomy" id="1314779"/>
    <lineage>
        <taxon>Eukaryota</taxon>
        <taxon>Fungi</taxon>
        <taxon>Dikarya</taxon>
        <taxon>Ascomycota</taxon>
        <taxon>Pezizomycotina</taxon>
        <taxon>Dothideomycetes</taxon>
        <taxon>Dothideomycetes incertae sedis</taxon>
        <taxon>Zopfiaceae</taxon>
        <taxon>Zopfia</taxon>
    </lineage>
</organism>
<feature type="compositionally biased region" description="Low complexity" evidence="1">
    <location>
        <begin position="203"/>
        <end position="214"/>
    </location>
</feature>
<feature type="compositionally biased region" description="Low complexity" evidence="1">
    <location>
        <begin position="2810"/>
        <end position="2826"/>
    </location>
</feature>
<feature type="compositionally biased region" description="Polar residues" evidence="1">
    <location>
        <begin position="310"/>
        <end position="320"/>
    </location>
</feature>
<reference evidence="2" key="1">
    <citation type="journal article" date="2020" name="Stud. Mycol.">
        <title>101 Dothideomycetes genomes: a test case for predicting lifestyles and emergence of pathogens.</title>
        <authorList>
            <person name="Haridas S."/>
            <person name="Albert R."/>
            <person name="Binder M."/>
            <person name="Bloem J."/>
            <person name="Labutti K."/>
            <person name="Salamov A."/>
            <person name="Andreopoulos B."/>
            <person name="Baker S."/>
            <person name="Barry K."/>
            <person name="Bills G."/>
            <person name="Bluhm B."/>
            <person name="Cannon C."/>
            <person name="Castanera R."/>
            <person name="Culley D."/>
            <person name="Daum C."/>
            <person name="Ezra D."/>
            <person name="Gonzalez J."/>
            <person name="Henrissat B."/>
            <person name="Kuo A."/>
            <person name="Liang C."/>
            <person name="Lipzen A."/>
            <person name="Lutzoni F."/>
            <person name="Magnuson J."/>
            <person name="Mondo S."/>
            <person name="Nolan M."/>
            <person name="Ohm R."/>
            <person name="Pangilinan J."/>
            <person name="Park H.-J."/>
            <person name="Ramirez L."/>
            <person name="Alfaro M."/>
            <person name="Sun H."/>
            <person name="Tritt A."/>
            <person name="Yoshinaga Y."/>
            <person name="Zwiers L.-H."/>
            <person name="Turgeon B."/>
            <person name="Goodwin S."/>
            <person name="Spatafora J."/>
            <person name="Crous P."/>
            <person name="Grigoriev I."/>
        </authorList>
    </citation>
    <scope>NUCLEOTIDE SEQUENCE</scope>
    <source>
        <strain evidence="2">CBS 207.26</strain>
    </source>
</reference>
<feature type="compositionally biased region" description="Acidic residues" evidence="1">
    <location>
        <begin position="54"/>
        <end position="69"/>
    </location>
</feature>
<feature type="compositionally biased region" description="Basic and acidic residues" evidence="1">
    <location>
        <begin position="3037"/>
        <end position="3048"/>
    </location>
</feature>
<feature type="compositionally biased region" description="Low complexity" evidence="1">
    <location>
        <begin position="2834"/>
        <end position="2859"/>
    </location>
</feature>
<feature type="compositionally biased region" description="Basic and acidic residues" evidence="1">
    <location>
        <begin position="1491"/>
        <end position="1505"/>
    </location>
</feature>
<feature type="compositionally biased region" description="Polar residues" evidence="1">
    <location>
        <begin position="2344"/>
        <end position="2362"/>
    </location>
</feature>
<evidence type="ECO:0000313" key="3">
    <source>
        <dbReference type="Proteomes" id="UP000800200"/>
    </source>
</evidence>
<feature type="compositionally biased region" description="Polar residues" evidence="1">
    <location>
        <begin position="1926"/>
        <end position="1935"/>
    </location>
</feature>
<feature type="compositionally biased region" description="Polar residues" evidence="1">
    <location>
        <begin position="2728"/>
        <end position="2743"/>
    </location>
</feature>
<feature type="compositionally biased region" description="Polar residues" evidence="1">
    <location>
        <begin position="2767"/>
        <end position="2784"/>
    </location>
</feature>
<feature type="compositionally biased region" description="Basic and acidic residues" evidence="1">
    <location>
        <begin position="602"/>
        <end position="626"/>
    </location>
</feature>
<gene>
    <name evidence="2" type="ORF">K469DRAFT_314160</name>
</gene>
<feature type="compositionally biased region" description="Basic and acidic residues" evidence="1">
    <location>
        <begin position="2158"/>
        <end position="2181"/>
    </location>
</feature>
<feature type="region of interest" description="Disordered" evidence="1">
    <location>
        <begin position="1322"/>
        <end position="1948"/>
    </location>
</feature>
<feature type="region of interest" description="Disordered" evidence="1">
    <location>
        <begin position="1"/>
        <end position="1160"/>
    </location>
</feature>
<feature type="compositionally biased region" description="Low complexity" evidence="1">
    <location>
        <begin position="1888"/>
        <end position="1899"/>
    </location>
</feature>
<feature type="compositionally biased region" description="Polar residues" evidence="1">
    <location>
        <begin position="1238"/>
        <end position="1267"/>
    </location>
</feature>
<feature type="compositionally biased region" description="Low complexity" evidence="1">
    <location>
        <begin position="2744"/>
        <end position="2759"/>
    </location>
</feature>
<feature type="compositionally biased region" description="Polar residues" evidence="1">
    <location>
        <begin position="1693"/>
        <end position="1706"/>
    </location>
</feature>
<feature type="compositionally biased region" description="Polar residues" evidence="1">
    <location>
        <begin position="774"/>
        <end position="784"/>
    </location>
</feature>
<feature type="compositionally biased region" description="Pro residues" evidence="1">
    <location>
        <begin position="2955"/>
        <end position="2964"/>
    </location>
</feature>
<dbReference type="OrthoDB" id="5151921at2759"/>
<feature type="compositionally biased region" description="Polar residues" evidence="1">
    <location>
        <begin position="223"/>
        <end position="240"/>
    </location>
</feature>
<feature type="compositionally biased region" description="Polar residues" evidence="1">
    <location>
        <begin position="650"/>
        <end position="665"/>
    </location>
</feature>
<protein>
    <submittedName>
        <fullName evidence="2">Uncharacterized protein</fullName>
    </submittedName>
</protein>
<feature type="compositionally biased region" description="Low complexity" evidence="1">
    <location>
        <begin position="2500"/>
        <end position="2523"/>
    </location>
</feature>
<feature type="compositionally biased region" description="Polar residues" evidence="1">
    <location>
        <begin position="93"/>
        <end position="104"/>
    </location>
</feature>
<feature type="compositionally biased region" description="Polar residues" evidence="1">
    <location>
        <begin position="692"/>
        <end position="702"/>
    </location>
</feature>
<feature type="compositionally biased region" description="Polar residues" evidence="1">
    <location>
        <begin position="2298"/>
        <end position="2319"/>
    </location>
</feature>
<feature type="compositionally biased region" description="Pro residues" evidence="1">
    <location>
        <begin position="2538"/>
        <end position="2551"/>
    </location>
</feature>
<name>A0A6A6ELY4_9PEZI</name>
<feature type="compositionally biased region" description="Pro residues" evidence="1">
    <location>
        <begin position="2123"/>
        <end position="2146"/>
    </location>
</feature>
<feature type="compositionally biased region" description="Polar residues" evidence="1">
    <location>
        <begin position="848"/>
        <end position="865"/>
    </location>
</feature>
<feature type="compositionally biased region" description="Polar residues" evidence="1">
    <location>
        <begin position="944"/>
        <end position="983"/>
    </location>
</feature>
<feature type="compositionally biased region" description="Polar residues" evidence="1">
    <location>
        <begin position="339"/>
        <end position="371"/>
    </location>
</feature>
<feature type="region of interest" description="Disordered" evidence="1">
    <location>
        <begin position="1988"/>
        <end position="3191"/>
    </location>
</feature>
<feature type="compositionally biased region" description="Low complexity" evidence="1">
    <location>
        <begin position="2902"/>
        <end position="2911"/>
    </location>
</feature>
<feature type="compositionally biased region" description="Low complexity" evidence="1">
    <location>
        <begin position="460"/>
        <end position="472"/>
    </location>
</feature>
<sequence length="3191" mass="343923">MSGPYQFSQQDSGRSPLDRQPQNLFPAGQPPSFKTNVNRMKTKKWVEAKPYSYDGDDWGEYDEYDEYGTEQEPPLKPAGPTGFRQKSAAEPSRSFTDAQRQESPQPARRNSFEAGDEHRAFSATVPQPMRIGGYSEAPSPIASSGGQPAYAAPQPQEPYAPGGPTHPVNRQASAAESDISDTPQHRRDFSPSALPPPLQTRMSPAPGSTSASPTNTKFPARKSSLSQIDSPSDPSGTVNSIPPRERTPSNPTKPLPFIRPADIYKRVEEERQKERASLESSRPSLDSLSSRPGEDTAPPRGLKEHGSAESLGNSVETGRSLQPLEPVAERKSEYLSDFNVASQDPHSTKPQSQLTASEPAQHTTSASQQPHLPQMRRVSAFDSDSWSSDTQTQVPANATPALSPPDDQGFRAVVDQAFTRTDDQSPIMSRVPSSATSALKNRNIAGGESSTPAIAEEVSESSTPVSRPVSTTMLGGPYQIPRKPSPSHSRDVSSTSLPRAGLTTPSPGESPARSPAIEPQKPVPEAESAVLSTLSPTSPETKEGSQGGSPSSYATREADIATAMRMSPTEAVPELGAAEKESQNVFLESHQNAQASLSDTAPRSRSESPSKGRVHELAGKFGEVSHSRRGSTQSNASKSSVQSWERDNSRPSSLVQSSTNRSSSPVKEPPSERPVAGREASFRPKLPGQWESYATTVPTPSEQGERELQAPSGVEYSSEPQNATSPLEAVDLTPTTAKHPVSATEPSASPSDPLAAVRAAGTAMGEAIQASVGIGSSSSDNTPNRAGDMHGHSVGDVYFRPLQLDRTASSLASSAPPTPPAKDTPESEMPPPPPLKEKSPEPASPSSQHQTPVRPSIIPQLSTDLSTDDQESDRLRKEIVASLTPLISSEIPRTEPNRTSLQPAVPHATNRESSILPSEYDSYWADGDHASPRPSHDIGRQVSEHPQSSVEQSAAKSTADQRPDVSNPSLLTRFSWEEQSSNLVPLDAQARAGAQAPKTAEEQKPSSPTAPQAKETSPSQSFAGVPDPYFGPGHTFSSTKPDPVTGNDITARAPTPPPDSSKPVASPTQTDIVREASPPPGLHVVNSTLSPEAVDMPPRLSAETSPVHQEPQTSQEASTTPQQPQEPKEATQTIFTPAPAPGHESVTKSPTTDKPLEFRDIVNLKSTSERIATYNRTRDYWANADHGLNDWIASAIAANPELASQQPPHPHPQKASSTTSRHKHTGSLSLFGKHHGLSGSQSQSTPYYEQYNSAASQVPTTPASSAANAHGHPQWSASGGAGGRSASHQMQAKGKDLLHTAGVLGGKGMTSAKGLFAKGKSRFRASGSGDKAARTHSVSSSREASEEPEFVTTPEKGPRMSMDLDGPKDEKRKRRLSSPFHRSSRSRSRPSSIVLPKNAHLDFGTGSTKHTPQRETPPAEGSRPHSFHAPDSWDVIQDPQQPVGHSTPPRGGLQPPERLGVLPSPAKSAFSLVAQERDGDVPPVPPIPDGLEDRQKHRESQEIATHRVLQSVIRHSTPPTMETPKVQDSAIFATGAPENKSRQPDANSAESNDKKMAQAEQTEDDDQPPQLDHEPVPPKTISQDRGQGPDISPPSAPNPSEAGDISPVVSSVAADLNEDEDEEDKPPRLELDFLVQLPQHIRGDISPMIPPATLTVGSAGDGPQTPRANGAGSQSDVRLSYETEQIGAGDVSPISSHAQEGETTPTKIKEAPSTIIATAGQIDEIKQQAHKAAPGEVESGAEATPTVALTPHAGQNLAAPPPNATQHRQSISPYQVVHAVQCVPSHSSSESWGRDSVAAPSQSDGSQLGDKQEESRVPPVPQIPSNIQEQENTPAAAEPEQESMSVPTSVVAVNGMPSRAETTLHETTQQQHPMAQPANLGGHKRSQSLLSAISSAISADGVPKSPTSRPSSSNRQNPAVLAKTSPVPTKTSPIPTQIVEEGAPGKQKAVTATNDDEYDLYADHNGIVKDVHVENGQPLRVATVQVPATTTVPQDPQPPAPNASQAQQNVDVEDGDMTKCNHERPMSFVFVPRDANGRAQDQINRPTPAPTDTALPPVPQIPNQLHEQPQDKPQDPRYMAGPHHPDQPQPNEGRQLQRSPEIPSGRQTMSPTQSGQHTEHIRPPPPSNVSPPPPSNASPPPQPTPPQSLAQRPLLQDPRMRSAHPQDPRNHDPRWMVDPRMHGMVRGQPFPQDPRSQTGIPGQPYSQDPRMQGQAVSSSPPRNQYELQQQMMARQATDPRSRDVEHRGHGVAPPHSAAQPTKQEEKSSSRPRLGFVFKGLASKSSSTSPQSAPQSTSRISPNPSSPQGQNRKFSHQSSVGGLPTEQVTAKKKERKPSVFGSLGNRPQSVGTESHISQESTMAQAADSRLDLRYPTSPAPFKGIPPQQPPPGAPAPPKQPQPQRASTSGVPETGKKKRFSALGSLFSRSGTTGHAVPGKVKLTKEEKKAQKTGKHSTMPPMQPPPAQQWPQRQFRPQQFGQNLQHYGGQYGPPAATPRPFPGMQGIPPQTMPPQTMSPQAMSPQGFRPQGMPQHRMPPHRMPPQGYPQPQPQLQPQSQPPRSQGSAYMDTRQIAQARQSQQPISPPAQQPQQNTRPGAPVPTPSFEHTVQRPEGISQGPPPGGYYAPNGKRWSHEQGSSGFAAIEQQQQAVVSQHPPSQRRVSSPASTHEPRYETPQIPAAYNHVSGAYTPPDGQPPNQSVQPRRPSPAQYGNIPGRQYSDPHMPPISPQVSGQFQVPSNQRTHSNSSSRSGVSPVSNPSPGMPPAQPTASQRSQKNRMSSISEASHQERPWNLNLPEGATEQEIVRARHQQYMEQIHQQQFAAQQQLRAERSGQSPSPHPSSHTQSPSPNPPQNQQESHGPSPSALQGFREVLPRGSPQPYPMSQPPQHQNPHRNHHHERQQPPSHSHTPQPLQPAPVHAYQGQGFPVQPASYPLPMSPDSANARSPVNPLADALPPPPPPKIPHSPMRAAFPTQQSPPPQSEQQQQYQPTPPTQEPVYEQQPPDEPPPSYSGPGVTNDGMDKQRPRPPNINIMTEAEIRGREREARHRQPSLPMLQHPQPASMAASPQRSSADMGADILRRQLLEQEDRDRVERMQRAETQRAESERERQDRERARQRARELERSVSGGGRVASLRSVDGSSRTNEPGWVRRGSTTRPVFELPAEEDDEPVMRGSSYPGQEWQPPVWDGD</sequence>
<feature type="compositionally biased region" description="Polar residues" evidence="1">
    <location>
        <begin position="492"/>
        <end position="507"/>
    </location>
</feature>
<feature type="compositionally biased region" description="Basic and acidic residues" evidence="1">
    <location>
        <begin position="2016"/>
        <end position="2025"/>
    </location>
</feature>
<evidence type="ECO:0000313" key="2">
    <source>
        <dbReference type="EMBL" id="KAF2192574.1"/>
    </source>
</evidence>
<feature type="compositionally biased region" description="Polar residues" evidence="1">
    <location>
        <begin position="2089"/>
        <end position="2098"/>
    </location>
</feature>
<feature type="compositionally biased region" description="Polar residues" evidence="1">
    <location>
        <begin position="424"/>
        <end position="440"/>
    </location>
</feature>
<feature type="compositionally biased region" description="Polar residues" evidence="1">
    <location>
        <begin position="1"/>
        <end position="13"/>
    </location>
</feature>
<feature type="compositionally biased region" description="Polar residues" evidence="1">
    <location>
        <begin position="530"/>
        <end position="539"/>
    </location>
</feature>
<feature type="compositionally biased region" description="Polar residues" evidence="1">
    <location>
        <begin position="2105"/>
        <end position="2116"/>
    </location>
</feature>
<feature type="compositionally biased region" description="Low complexity" evidence="1">
    <location>
        <begin position="2467"/>
        <end position="2478"/>
    </location>
</feature>
<accession>A0A6A6ELY4</accession>
<feature type="compositionally biased region" description="Pro residues" evidence="1">
    <location>
        <begin position="2385"/>
        <end position="2399"/>
    </location>
</feature>
<feature type="compositionally biased region" description="Basic and acidic residues" evidence="1">
    <location>
        <begin position="3079"/>
        <end position="3125"/>
    </location>
</feature>
<keyword evidence="3" id="KW-1185">Reference proteome</keyword>
<dbReference type="EMBL" id="ML994615">
    <property type="protein sequence ID" value="KAF2192574.1"/>
    <property type="molecule type" value="Genomic_DNA"/>
</dbReference>
<feature type="compositionally biased region" description="Basic residues" evidence="1">
    <location>
        <begin position="1371"/>
        <end position="1388"/>
    </location>
</feature>
<feature type="region of interest" description="Disordered" evidence="1">
    <location>
        <begin position="1202"/>
        <end position="1292"/>
    </location>
</feature>
<feature type="compositionally biased region" description="Polar residues" evidence="1">
    <location>
        <begin position="1764"/>
        <end position="1773"/>
    </location>
</feature>
<feature type="compositionally biased region" description="Polar residues" evidence="1">
    <location>
        <begin position="583"/>
        <end position="601"/>
    </location>
</feature>
<feature type="compositionally biased region" description="Polar residues" evidence="1">
    <location>
        <begin position="2194"/>
        <end position="2206"/>
    </location>
</feature>
<feature type="compositionally biased region" description="Polar residues" evidence="1">
    <location>
        <begin position="1823"/>
        <end position="1833"/>
    </location>
</feature>
<feature type="compositionally biased region" description="Low complexity" evidence="1">
    <location>
        <begin position="278"/>
        <end position="291"/>
    </location>
</feature>
<feature type="compositionally biased region" description="Low complexity" evidence="1">
    <location>
        <begin position="2552"/>
        <end position="2581"/>
    </location>
</feature>
<feature type="compositionally biased region" description="Polar residues" evidence="1">
    <location>
        <begin position="630"/>
        <end position="643"/>
    </location>
</feature>
<feature type="compositionally biased region" description="Low complexity" evidence="1">
    <location>
        <begin position="145"/>
        <end position="163"/>
    </location>
</feature>
<feature type="compositionally biased region" description="Polar residues" evidence="1">
    <location>
        <begin position="2214"/>
        <end position="2232"/>
    </location>
</feature>
<feature type="compositionally biased region" description="Basic and acidic residues" evidence="1">
    <location>
        <begin position="2237"/>
        <end position="2248"/>
    </location>
</feature>
<evidence type="ECO:0000256" key="1">
    <source>
        <dbReference type="SAM" id="MobiDB-lite"/>
    </source>
</evidence>
<proteinExistence type="predicted"/>
<feature type="compositionally biased region" description="Basic and acidic residues" evidence="1">
    <location>
        <begin position="926"/>
        <end position="943"/>
    </location>
</feature>
<feature type="compositionally biased region" description="Low complexity" evidence="1">
    <location>
        <begin position="2281"/>
        <end position="2297"/>
    </location>
</feature>
<feature type="compositionally biased region" description="Polar residues" evidence="1">
    <location>
        <begin position="1005"/>
        <end position="1022"/>
    </location>
</feature>
<feature type="compositionally biased region" description="Pro residues" evidence="1">
    <location>
        <begin position="816"/>
        <end position="834"/>
    </location>
</feature>
<feature type="compositionally biased region" description="Polar residues" evidence="1">
    <location>
        <begin position="1905"/>
        <end position="1917"/>
    </location>
</feature>
<feature type="compositionally biased region" description="Polar residues" evidence="1">
    <location>
        <begin position="2634"/>
        <end position="2666"/>
    </location>
</feature>
<feature type="compositionally biased region" description="Polar residues" evidence="1">
    <location>
        <begin position="1102"/>
        <end position="1135"/>
    </location>
</feature>